<dbReference type="Proteomes" id="UP001356095">
    <property type="component" value="Unassembled WGS sequence"/>
</dbReference>
<keyword evidence="1" id="KW-0812">Transmembrane</keyword>
<evidence type="ECO:0000313" key="4">
    <source>
        <dbReference type="Proteomes" id="UP001356095"/>
    </source>
</evidence>
<keyword evidence="1" id="KW-1133">Transmembrane helix</keyword>
<feature type="domain" description="Restriction endonuclease type IV Mrr" evidence="2">
    <location>
        <begin position="52"/>
        <end position="162"/>
    </location>
</feature>
<proteinExistence type="predicted"/>
<keyword evidence="3" id="KW-0540">Nuclease</keyword>
<feature type="transmembrane region" description="Helical" evidence="1">
    <location>
        <begin position="14"/>
        <end position="31"/>
    </location>
</feature>
<dbReference type="EMBL" id="JAUZMY010000006">
    <property type="protein sequence ID" value="MEE2037329.1"/>
    <property type="molecule type" value="Genomic_DNA"/>
</dbReference>
<reference evidence="3 4" key="1">
    <citation type="submission" date="2023-08" db="EMBL/GenBank/DDBJ databases">
        <authorList>
            <person name="Girao M."/>
            <person name="Carvalho M.F."/>
        </authorList>
    </citation>
    <scope>NUCLEOTIDE SEQUENCE [LARGE SCALE GENOMIC DNA]</scope>
    <source>
        <strain evidence="3 4">CT-R113</strain>
    </source>
</reference>
<evidence type="ECO:0000259" key="2">
    <source>
        <dbReference type="Pfam" id="PF04471"/>
    </source>
</evidence>
<accession>A0ABU7K557</accession>
<comment type="caution">
    <text evidence="3">The sequence shown here is derived from an EMBL/GenBank/DDBJ whole genome shotgun (WGS) entry which is preliminary data.</text>
</comment>
<gene>
    <name evidence="3" type="ORF">Q8791_08855</name>
</gene>
<dbReference type="InterPro" id="IPR011335">
    <property type="entry name" value="Restrct_endonuc-II-like"/>
</dbReference>
<keyword evidence="3" id="KW-0255">Endonuclease</keyword>
<dbReference type="Gene3D" id="3.40.1350.10">
    <property type="match status" value="1"/>
</dbReference>
<dbReference type="GO" id="GO:0004519">
    <property type="term" value="F:endonuclease activity"/>
    <property type="evidence" value="ECO:0007669"/>
    <property type="project" value="UniProtKB-KW"/>
</dbReference>
<dbReference type="InterPro" id="IPR052906">
    <property type="entry name" value="Type_IV_Methyl-Rstrct_Enzyme"/>
</dbReference>
<keyword evidence="4" id="KW-1185">Reference proteome</keyword>
<name>A0ABU7K557_9ACTN</name>
<organism evidence="3 4">
    <name type="scientific">Nocardiopsis codii</name>
    <dbReference type="NCBI Taxonomy" id="3065942"/>
    <lineage>
        <taxon>Bacteria</taxon>
        <taxon>Bacillati</taxon>
        <taxon>Actinomycetota</taxon>
        <taxon>Actinomycetes</taxon>
        <taxon>Streptosporangiales</taxon>
        <taxon>Nocardiopsidaceae</taxon>
        <taxon>Nocardiopsis</taxon>
    </lineage>
</organism>
<evidence type="ECO:0000256" key="1">
    <source>
        <dbReference type="SAM" id="Phobius"/>
    </source>
</evidence>
<keyword evidence="3" id="KW-0378">Hydrolase</keyword>
<keyword evidence="1" id="KW-0472">Membrane</keyword>
<dbReference type="InterPro" id="IPR011856">
    <property type="entry name" value="tRNA_endonuc-like_dom_sf"/>
</dbReference>
<dbReference type="PANTHER" id="PTHR30015">
    <property type="entry name" value="MRR RESTRICTION SYSTEM PROTEIN"/>
    <property type="match status" value="1"/>
</dbReference>
<dbReference type="SUPFAM" id="SSF52980">
    <property type="entry name" value="Restriction endonuclease-like"/>
    <property type="match status" value="1"/>
</dbReference>
<protein>
    <submittedName>
        <fullName evidence="3">Restriction endonuclease</fullName>
    </submittedName>
</protein>
<dbReference type="PANTHER" id="PTHR30015:SF6">
    <property type="entry name" value="SLL1429 PROTEIN"/>
    <property type="match status" value="1"/>
</dbReference>
<dbReference type="Pfam" id="PF04471">
    <property type="entry name" value="Mrr_cat"/>
    <property type="match status" value="1"/>
</dbReference>
<sequence length="173" mass="18578">MVGAWVARSAPRPLLWVAAAVAVAVLSWWAVGRMRLTARRRAIARTDLSELDLMSGTEFEEHVAGLMQVHGYSAVTVVGGAEDGGADILARSPRGQAVVVQCKRWRHRVPPNDVRAFIGTLNSGYDGYQGMFVASNGFTEAAARAGGEHMVLVDRDGLARWMGGVEVPVPPRA</sequence>
<dbReference type="InterPro" id="IPR007560">
    <property type="entry name" value="Restrct_endonuc_IV_Mrr"/>
</dbReference>
<evidence type="ECO:0000313" key="3">
    <source>
        <dbReference type="EMBL" id="MEE2037329.1"/>
    </source>
</evidence>